<reference evidence="1" key="1">
    <citation type="submission" date="2023-06" db="EMBL/GenBank/DDBJ databases">
        <authorList>
            <person name="Kurt Z."/>
        </authorList>
    </citation>
    <scope>NUCLEOTIDE SEQUENCE</scope>
</reference>
<dbReference type="AlphaFoldDB" id="A0AA86PR86"/>
<evidence type="ECO:0000313" key="3">
    <source>
        <dbReference type="Proteomes" id="UP001642409"/>
    </source>
</evidence>
<evidence type="ECO:0000313" key="1">
    <source>
        <dbReference type="EMBL" id="CAI9944850.1"/>
    </source>
</evidence>
<organism evidence="1">
    <name type="scientific">Hexamita inflata</name>
    <dbReference type="NCBI Taxonomy" id="28002"/>
    <lineage>
        <taxon>Eukaryota</taxon>
        <taxon>Metamonada</taxon>
        <taxon>Diplomonadida</taxon>
        <taxon>Hexamitidae</taxon>
        <taxon>Hexamitinae</taxon>
        <taxon>Hexamita</taxon>
    </lineage>
</organism>
<accession>A0AA86PR86</accession>
<reference evidence="2 3" key="2">
    <citation type="submission" date="2024-07" db="EMBL/GenBank/DDBJ databases">
        <authorList>
            <person name="Akdeniz Z."/>
        </authorList>
    </citation>
    <scope>NUCLEOTIDE SEQUENCE [LARGE SCALE GENOMIC DNA]</scope>
</reference>
<evidence type="ECO:0000313" key="2">
    <source>
        <dbReference type="EMBL" id="CAL6049792.1"/>
    </source>
</evidence>
<proteinExistence type="predicted"/>
<sequence>MSLSSNSDLANIQLQNLRKLRFERTQFSSAFLVLNFCLQQFFLQFHQFCVVFLLSLDNDLEIVSRLAGFAAIQFQRFDIWNVNERYIFYQAILKFNISQVDPVKLVEKQFKQFQTF</sequence>
<protein>
    <submittedName>
        <fullName evidence="2">Hypothetical_protein</fullName>
    </submittedName>
</protein>
<dbReference type="EMBL" id="CATOUU010000735">
    <property type="protein sequence ID" value="CAI9944850.1"/>
    <property type="molecule type" value="Genomic_DNA"/>
</dbReference>
<name>A0AA86PR86_9EUKA</name>
<comment type="caution">
    <text evidence="1">The sequence shown here is derived from an EMBL/GenBank/DDBJ whole genome shotgun (WGS) entry which is preliminary data.</text>
</comment>
<gene>
    <name evidence="1" type="ORF">HINF_LOCUS32495</name>
    <name evidence="2" type="ORF">HINF_LOCUS43575</name>
</gene>
<keyword evidence="3" id="KW-1185">Reference proteome</keyword>
<dbReference type="Proteomes" id="UP001642409">
    <property type="component" value="Unassembled WGS sequence"/>
</dbReference>
<dbReference type="EMBL" id="CAXDID020000182">
    <property type="protein sequence ID" value="CAL6049792.1"/>
    <property type="molecule type" value="Genomic_DNA"/>
</dbReference>